<keyword evidence="1" id="KW-0472">Membrane</keyword>
<dbReference type="PANTHER" id="PTHR40078:SF1">
    <property type="entry name" value="INTEGRAL MEMBRANE PROTEIN"/>
    <property type="match status" value="1"/>
</dbReference>
<protein>
    <submittedName>
        <fullName evidence="2">Uncharacterized membrane protein YczE</fullName>
    </submittedName>
</protein>
<dbReference type="AlphaFoldDB" id="A0A1I5VR96"/>
<keyword evidence="3" id="KW-1185">Reference proteome</keyword>
<keyword evidence="1" id="KW-0812">Transmembrane</keyword>
<feature type="transmembrane region" description="Helical" evidence="1">
    <location>
        <begin position="108"/>
        <end position="130"/>
    </location>
</feature>
<reference evidence="2 3" key="1">
    <citation type="submission" date="2016-10" db="EMBL/GenBank/DDBJ databases">
        <authorList>
            <person name="de Groot N.N."/>
        </authorList>
    </citation>
    <scope>NUCLEOTIDE SEQUENCE [LARGE SCALE GENOMIC DNA]</scope>
    <source>
        <strain evidence="2 3">DSM 20581</strain>
    </source>
</reference>
<dbReference type="STRING" id="82801.SAMN04488506_0543"/>
<dbReference type="RefSeq" id="WP_092479625.1">
    <property type="nucleotide sequence ID" value="NZ_FOXW01000002.1"/>
</dbReference>
<proteinExistence type="predicted"/>
<gene>
    <name evidence="2" type="ORF">SAMN04488506_0543</name>
</gene>
<name>A0A1I5VR96_9LACT</name>
<organism evidence="2 3">
    <name type="scientific">Desemzia incerta</name>
    <dbReference type="NCBI Taxonomy" id="82801"/>
    <lineage>
        <taxon>Bacteria</taxon>
        <taxon>Bacillati</taxon>
        <taxon>Bacillota</taxon>
        <taxon>Bacilli</taxon>
        <taxon>Lactobacillales</taxon>
        <taxon>Carnobacteriaceae</taxon>
        <taxon>Desemzia</taxon>
    </lineage>
</organism>
<feature type="transmembrane region" description="Helical" evidence="1">
    <location>
        <begin position="75"/>
        <end position="96"/>
    </location>
</feature>
<accession>A0A1I5VR96</accession>
<feature type="transmembrane region" description="Helical" evidence="1">
    <location>
        <begin position="6"/>
        <end position="26"/>
    </location>
</feature>
<keyword evidence="1" id="KW-1133">Transmembrane helix</keyword>
<dbReference type="Proteomes" id="UP000199136">
    <property type="component" value="Unassembled WGS sequence"/>
</dbReference>
<dbReference type="Pfam" id="PF19700">
    <property type="entry name" value="DUF6198"/>
    <property type="match status" value="1"/>
</dbReference>
<dbReference type="OrthoDB" id="9814474at2"/>
<evidence type="ECO:0000313" key="3">
    <source>
        <dbReference type="Proteomes" id="UP000199136"/>
    </source>
</evidence>
<dbReference type="EMBL" id="FOXW01000002">
    <property type="protein sequence ID" value="SFQ10029.1"/>
    <property type="molecule type" value="Genomic_DNA"/>
</dbReference>
<evidence type="ECO:0000313" key="2">
    <source>
        <dbReference type="EMBL" id="SFQ10029.1"/>
    </source>
</evidence>
<dbReference type="PANTHER" id="PTHR40078">
    <property type="entry name" value="INTEGRAL MEMBRANE PROTEIN-RELATED"/>
    <property type="match status" value="1"/>
</dbReference>
<sequence>MNWKNFILRALASILGITFISFGAALSESMDMGLDPFTAMNRGASALLGFSLGNYQLVVNLIILAIVFFMKRSLIGWGTVFNMVLVGYQVDFFKSLFDNFFVVEEMSFIIRILITIAAILVFTFGVAVYMDAELGVSPYDAIAPLVVDRTGWKYTPVRIAQDLIIVVIALLVGGPVGISTFITGFFAGPLISFFSKKITKPTMEKFQTSAQ</sequence>
<feature type="transmembrane region" description="Helical" evidence="1">
    <location>
        <begin position="47"/>
        <end position="69"/>
    </location>
</feature>
<evidence type="ECO:0000256" key="1">
    <source>
        <dbReference type="SAM" id="Phobius"/>
    </source>
</evidence>
<feature type="transmembrane region" description="Helical" evidence="1">
    <location>
        <begin position="163"/>
        <end position="194"/>
    </location>
</feature>
<dbReference type="InterPro" id="IPR038750">
    <property type="entry name" value="YczE/YyaS-like"/>
</dbReference>